<gene>
    <name evidence="4" type="ORF">QBC35DRAFT_496970</name>
</gene>
<dbReference type="PANTHER" id="PTHR46505:SF1">
    <property type="entry name" value="OXIDOREDUCTASE NAD-BINDING DOMAIN-CONTAINING PROTEIN 1"/>
    <property type="match status" value="1"/>
</dbReference>
<dbReference type="Gene3D" id="2.40.30.10">
    <property type="entry name" value="Translation factors"/>
    <property type="match status" value="1"/>
</dbReference>
<dbReference type="PROSITE" id="PS51384">
    <property type="entry name" value="FAD_FR"/>
    <property type="match status" value="1"/>
</dbReference>
<dbReference type="GO" id="GO:0005739">
    <property type="term" value="C:mitochondrion"/>
    <property type="evidence" value="ECO:0007669"/>
    <property type="project" value="TreeGrafter"/>
</dbReference>
<dbReference type="SUPFAM" id="SSF52343">
    <property type="entry name" value="Ferredoxin reductase-like, C-terminal NADP-linked domain"/>
    <property type="match status" value="1"/>
</dbReference>
<dbReference type="InterPro" id="IPR052128">
    <property type="entry name" value="Oxidoreductase_NAD-binding"/>
</dbReference>
<protein>
    <recommendedName>
        <fullName evidence="3">FAD-binding FR-type domain-containing protein</fullName>
    </recommendedName>
</protein>
<dbReference type="SUPFAM" id="SSF63380">
    <property type="entry name" value="Riboflavin synthase domain-like"/>
    <property type="match status" value="1"/>
</dbReference>
<dbReference type="Gene3D" id="3.40.50.80">
    <property type="entry name" value="Nucleotide-binding domain of ferredoxin-NADP reductase (FNR) module"/>
    <property type="match status" value="1"/>
</dbReference>
<dbReference type="PANTHER" id="PTHR46505">
    <property type="entry name" value="OXIDOREDUCTASE NAD-BINDING DOMAIN-CONTAINING PROTEIN 1"/>
    <property type="match status" value="1"/>
</dbReference>
<dbReference type="GO" id="GO:0016491">
    <property type="term" value="F:oxidoreductase activity"/>
    <property type="evidence" value="ECO:0007669"/>
    <property type="project" value="UniProtKB-KW"/>
</dbReference>
<name>A0AAN6WY21_9PEZI</name>
<evidence type="ECO:0000313" key="4">
    <source>
        <dbReference type="EMBL" id="KAK4188217.1"/>
    </source>
</evidence>
<keyword evidence="2" id="KW-0520">NAD</keyword>
<evidence type="ECO:0000256" key="2">
    <source>
        <dbReference type="ARBA" id="ARBA00023027"/>
    </source>
</evidence>
<dbReference type="InterPro" id="IPR039261">
    <property type="entry name" value="FNR_nucleotide-bd"/>
</dbReference>
<keyword evidence="1" id="KW-0560">Oxidoreductase</keyword>
<dbReference type="InterPro" id="IPR017938">
    <property type="entry name" value="Riboflavin_synthase-like_b-brl"/>
</dbReference>
<evidence type="ECO:0000259" key="3">
    <source>
        <dbReference type="PROSITE" id="PS51384"/>
    </source>
</evidence>
<dbReference type="InterPro" id="IPR017927">
    <property type="entry name" value="FAD-bd_FR_type"/>
</dbReference>
<comment type="caution">
    <text evidence="4">The sequence shown here is derived from an EMBL/GenBank/DDBJ whole genome shotgun (WGS) entry which is preliminary data.</text>
</comment>
<reference evidence="4" key="2">
    <citation type="submission" date="2023-05" db="EMBL/GenBank/DDBJ databases">
        <authorList>
            <consortium name="Lawrence Berkeley National Laboratory"/>
            <person name="Steindorff A."/>
            <person name="Hensen N."/>
            <person name="Bonometti L."/>
            <person name="Westerberg I."/>
            <person name="Brannstrom I.O."/>
            <person name="Guillou S."/>
            <person name="Cros-Aarteil S."/>
            <person name="Calhoun S."/>
            <person name="Haridas S."/>
            <person name="Kuo A."/>
            <person name="Mondo S."/>
            <person name="Pangilinan J."/>
            <person name="Riley R."/>
            <person name="Labutti K."/>
            <person name="Andreopoulos B."/>
            <person name="Lipzen A."/>
            <person name="Chen C."/>
            <person name="Yanf M."/>
            <person name="Daum C."/>
            <person name="Ng V."/>
            <person name="Clum A."/>
            <person name="Ohm R."/>
            <person name="Martin F."/>
            <person name="Silar P."/>
            <person name="Natvig D."/>
            <person name="Lalanne C."/>
            <person name="Gautier V."/>
            <person name="Ament-Velasquez S.L."/>
            <person name="Kruys A."/>
            <person name="Hutchinson M.I."/>
            <person name="Powell A.J."/>
            <person name="Barry K."/>
            <person name="Miller A.N."/>
            <person name="Grigoriev I.V."/>
            <person name="Debuchy R."/>
            <person name="Gladieux P."/>
            <person name="Thoren M.H."/>
            <person name="Johannesson H."/>
        </authorList>
    </citation>
    <scope>NUCLEOTIDE SEQUENCE</scope>
    <source>
        <strain evidence="4">PSN309</strain>
    </source>
</reference>
<dbReference type="AlphaFoldDB" id="A0AAN6WY21"/>
<accession>A0AAN6WY21</accession>
<proteinExistence type="predicted"/>
<keyword evidence="5" id="KW-1185">Reference proteome</keyword>
<dbReference type="EMBL" id="MU864391">
    <property type="protein sequence ID" value="KAK4188217.1"/>
    <property type="molecule type" value="Genomic_DNA"/>
</dbReference>
<sequence>MATAKGTHIERTANEPRDSSLHDLIIKSINQISPVIRIIQLSIPPPTTSSRSIQYLPGQWLDLYHPPFTPNQKPGGFTITSSPSPSSPQNTTIELAIQSSPSNPPAAYLWQDPPTSLLNTPVKVRIGGSFVFPPPSPSFPVKKVVFVAGGVGINPLMSMLSFISQDPALANHLDVRVLYGFKDPGLPEHLSHVLFLGRIVGLFASSKLKGKVELFITQSKSTDNNNLTELKVGGASVPVNRRRIELGDVKEVLGEDIQDSVVYICGVPAMTDELAEGLISLPPKGLGIDSKRVLYEKWW</sequence>
<feature type="domain" description="FAD-binding FR-type" evidence="3">
    <location>
        <begin position="19"/>
        <end position="142"/>
    </location>
</feature>
<dbReference type="CDD" id="cd00322">
    <property type="entry name" value="FNR_like"/>
    <property type="match status" value="1"/>
</dbReference>
<evidence type="ECO:0000313" key="5">
    <source>
        <dbReference type="Proteomes" id="UP001302126"/>
    </source>
</evidence>
<organism evidence="4 5">
    <name type="scientific">Podospora australis</name>
    <dbReference type="NCBI Taxonomy" id="1536484"/>
    <lineage>
        <taxon>Eukaryota</taxon>
        <taxon>Fungi</taxon>
        <taxon>Dikarya</taxon>
        <taxon>Ascomycota</taxon>
        <taxon>Pezizomycotina</taxon>
        <taxon>Sordariomycetes</taxon>
        <taxon>Sordariomycetidae</taxon>
        <taxon>Sordariales</taxon>
        <taxon>Podosporaceae</taxon>
        <taxon>Podospora</taxon>
    </lineage>
</organism>
<dbReference type="Proteomes" id="UP001302126">
    <property type="component" value="Unassembled WGS sequence"/>
</dbReference>
<evidence type="ECO:0000256" key="1">
    <source>
        <dbReference type="ARBA" id="ARBA00023002"/>
    </source>
</evidence>
<reference evidence="4" key="1">
    <citation type="journal article" date="2023" name="Mol. Phylogenet. Evol.">
        <title>Genome-scale phylogeny and comparative genomics of the fungal order Sordariales.</title>
        <authorList>
            <person name="Hensen N."/>
            <person name="Bonometti L."/>
            <person name="Westerberg I."/>
            <person name="Brannstrom I.O."/>
            <person name="Guillou S."/>
            <person name="Cros-Aarteil S."/>
            <person name="Calhoun S."/>
            <person name="Haridas S."/>
            <person name="Kuo A."/>
            <person name="Mondo S."/>
            <person name="Pangilinan J."/>
            <person name="Riley R."/>
            <person name="LaButti K."/>
            <person name="Andreopoulos B."/>
            <person name="Lipzen A."/>
            <person name="Chen C."/>
            <person name="Yan M."/>
            <person name="Daum C."/>
            <person name="Ng V."/>
            <person name="Clum A."/>
            <person name="Steindorff A."/>
            <person name="Ohm R.A."/>
            <person name="Martin F."/>
            <person name="Silar P."/>
            <person name="Natvig D.O."/>
            <person name="Lalanne C."/>
            <person name="Gautier V."/>
            <person name="Ament-Velasquez S.L."/>
            <person name="Kruys A."/>
            <person name="Hutchinson M.I."/>
            <person name="Powell A.J."/>
            <person name="Barry K."/>
            <person name="Miller A.N."/>
            <person name="Grigoriev I.V."/>
            <person name="Debuchy R."/>
            <person name="Gladieux P."/>
            <person name="Hiltunen Thoren M."/>
            <person name="Johannesson H."/>
        </authorList>
    </citation>
    <scope>NUCLEOTIDE SEQUENCE</scope>
    <source>
        <strain evidence="4">PSN309</strain>
    </source>
</reference>